<dbReference type="InterPro" id="IPR002227">
    <property type="entry name" value="Tyrosinase_Cu-bd"/>
</dbReference>
<evidence type="ECO:0000256" key="1">
    <source>
        <dbReference type="ARBA" id="ARBA00022723"/>
    </source>
</evidence>
<feature type="signal peptide" evidence="2">
    <location>
        <begin position="1"/>
        <end position="23"/>
    </location>
</feature>
<dbReference type="InterPro" id="IPR050316">
    <property type="entry name" value="Tyrosinase/Hemocyanin"/>
</dbReference>
<dbReference type="PANTHER" id="PTHR11474">
    <property type="entry name" value="TYROSINASE FAMILY MEMBER"/>
    <property type="match status" value="1"/>
</dbReference>
<name>A0ABR1RZ72_9PEZI</name>
<dbReference type="PANTHER" id="PTHR11474:SF131">
    <property type="entry name" value="TYROSINASE COPPER-BINDING DOMAIN-CONTAINING PROTEIN"/>
    <property type="match status" value="1"/>
</dbReference>
<feature type="domain" description="Tyrosinase copper-binding" evidence="3">
    <location>
        <begin position="349"/>
        <end position="360"/>
    </location>
</feature>
<sequence>MLITGYSYLVMALANVIPAVAQGQPVPVTGLATGINQVTGERPARININDLQTAGGPAWDLYILGLSELQNKSESDPLSYFQISGTFWSLVSMGGLTLPGTALRTLQVRISRWGSVRTTMAPALYDSVRSKCDARAAGSSHDSRAKRVIKQTLGDYVQTLASQYNESSASYKAAAEEFRIPYWDWASDYMLPASAMDQRVTVNGPHGQVDIPNPLYSYRWQQFPLNSDPQYFPNDAARKDCWFWNETKRLPDANGRDQFSVVNHNLEGDNLKDQVVSFHFLHVLPPSSAAPLSSRYPANQTKYRVFTAAKDYETMASTELSGTSIEGVHNLIHKEMGAIMYWPEYSAFDPIFWLHHANVDRLYALWQAINYNNTYQTQSRYMGPLYATPGGNVTADSPLKPFYRGDDPTSFHTGKSVADLATFGYTYPEIDDWSLSSEETRKAVITQVNQLYSSGANGILSRRRRVQQQQQQHRRRQPQQHPTKEYYAQISVERAELQLPCTISIMLGDDRAGQMPLLSMPTSGVTHAEVPLTKALDRALASDTAVAAANNKATMISDAKFITSKLSKLFRVEIRKVCVISAPCACVFVCLFACLHGIFPVSGPQPFPLIPERREHSTYMQSTALRSHERPVTGWCSLSRHVARCMRMETNANRDAVLPVHRTVSPYEVLWNLKRES</sequence>
<dbReference type="PRINTS" id="PR00092">
    <property type="entry name" value="TYROSINASE"/>
</dbReference>
<dbReference type="SUPFAM" id="SSF48056">
    <property type="entry name" value="Di-copper centre-containing domain"/>
    <property type="match status" value="1"/>
</dbReference>
<dbReference type="Proteomes" id="UP001396898">
    <property type="component" value="Unassembled WGS sequence"/>
</dbReference>
<evidence type="ECO:0000259" key="3">
    <source>
        <dbReference type="PROSITE" id="PS00498"/>
    </source>
</evidence>
<keyword evidence="1" id="KW-0479">Metal-binding</keyword>
<keyword evidence="5" id="KW-1185">Reference proteome</keyword>
<dbReference type="InterPro" id="IPR008922">
    <property type="entry name" value="Di-copper_centre_dom_sf"/>
</dbReference>
<proteinExistence type="predicted"/>
<dbReference type="PROSITE" id="PS00498">
    <property type="entry name" value="TYROSINASE_2"/>
    <property type="match status" value="1"/>
</dbReference>
<keyword evidence="2" id="KW-0732">Signal</keyword>
<dbReference type="EMBL" id="JAQQWI010000009">
    <property type="protein sequence ID" value="KAK8023063.1"/>
    <property type="molecule type" value="Genomic_DNA"/>
</dbReference>
<comment type="caution">
    <text evidence="4">The sequence shown here is derived from an EMBL/GenBank/DDBJ whole genome shotgun (WGS) entry which is preliminary data.</text>
</comment>
<dbReference type="Pfam" id="PF00264">
    <property type="entry name" value="Tyrosinase"/>
    <property type="match status" value="1"/>
</dbReference>
<protein>
    <recommendedName>
        <fullName evidence="3">Tyrosinase copper-binding domain-containing protein</fullName>
    </recommendedName>
</protein>
<accession>A0ABR1RZ72</accession>
<evidence type="ECO:0000313" key="4">
    <source>
        <dbReference type="EMBL" id="KAK8023063.1"/>
    </source>
</evidence>
<gene>
    <name evidence="4" type="ORF">PG991_006944</name>
</gene>
<dbReference type="Gene3D" id="1.10.1280.10">
    <property type="entry name" value="Di-copper center containing domain from catechol oxidase"/>
    <property type="match status" value="2"/>
</dbReference>
<evidence type="ECO:0000256" key="2">
    <source>
        <dbReference type="SAM" id="SignalP"/>
    </source>
</evidence>
<reference evidence="4 5" key="1">
    <citation type="submission" date="2023-01" db="EMBL/GenBank/DDBJ databases">
        <title>Analysis of 21 Apiospora genomes using comparative genomics revels a genus with tremendous synthesis potential of carbohydrate active enzymes and secondary metabolites.</title>
        <authorList>
            <person name="Sorensen T."/>
        </authorList>
    </citation>
    <scope>NUCLEOTIDE SEQUENCE [LARGE SCALE GENOMIC DNA]</scope>
    <source>
        <strain evidence="4 5">CBS 20057</strain>
    </source>
</reference>
<evidence type="ECO:0000313" key="5">
    <source>
        <dbReference type="Proteomes" id="UP001396898"/>
    </source>
</evidence>
<organism evidence="4 5">
    <name type="scientific">Apiospora marii</name>
    <dbReference type="NCBI Taxonomy" id="335849"/>
    <lineage>
        <taxon>Eukaryota</taxon>
        <taxon>Fungi</taxon>
        <taxon>Dikarya</taxon>
        <taxon>Ascomycota</taxon>
        <taxon>Pezizomycotina</taxon>
        <taxon>Sordariomycetes</taxon>
        <taxon>Xylariomycetidae</taxon>
        <taxon>Amphisphaeriales</taxon>
        <taxon>Apiosporaceae</taxon>
        <taxon>Apiospora</taxon>
    </lineage>
</organism>
<feature type="chain" id="PRO_5047285615" description="Tyrosinase copper-binding domain-containing protein" evidence="2">
    <location>
        <begin position="24"/>
        <end position="677"/>
    </location>
</feature>